<protein>
    <submittedName>
        <fullName evidence="3">Simple sugar transport system substrate-binding protein</fullName>
    </submittedName>
</protein>
<gene>
    <name evidence="3" type="ORF">J2W49_003402</name>
</gene>
<accession>A0ABU1WR44</accession>
<dbReference type="InterPro" id="IPR052910">
    <property type="entry name" value="ABC-Purine-Binding"/>
</dbReference>
<feature type="domain" description="ABC transporter substrate-binding protein PnrA-like" evidence="2">
    <location>
        <begin position="55"/>
        <end position="319"/>
    </location>
</feature>
<dbReference type="InterPro" id="IPR006311">
    <property type="entry name" value="TAT_signal"/>
</dbReference>
<organism evidence="3 4">
    <name type="scientific">Hydrogenophaga palleronii</name>
    <dbReference type="NCBI Taxonomy" id="65655"/>
    <lineage>
        <taxon>Bacteria</taxon>
        <taxon>Pseudomonadati</taxon>
        <taxon>Pseudomonadota</taxon>
        <taxon>Betaproteobacteria</taxon>
        <taxon>Burkholderiales</taxon>
        <taxon>Comamonadaceae</taxon>
        <taxon>Hydrogenophaga</taxon>
    </lineage>
</organism>
<dbReference type="PANTHER" id="PTHR43208">
    <property type="entry name" value="ABC TRANSPORTER SUBSTRATE-BINDING PROTEIN"/>
    <property type="match status" value="1"/>
</dbReference>
<evidence type="ECO:0000313" key="3">
    <source>
        <dbReference type="EMBL" id="MDR7151426.1"/>
    </source>
</evidence>
<dbReference type="EMBL" id="JAVDWU010000007">
    <property type="protein sequence ID" value="MDR7151426.1"/>
    <property type="molecule type" value="Genomic_DNA"/>
</dbReference>
<dbReference type="PROSITE" id="PS51257">
    <property type="entry name" value="PROKAR_LIPOPROTEIN"/>
    <property type="match status" value="1"/>
</dbReference>
<dbReference type="Gene3D" id="3.40.50.2300">
    <property type="match status" value="2"/>
</dbReference>
<keyword evidence="1" id="KW-0732">Signal</keyword>
<comment type="caution">
    <text evidence="3">The sequence shown here is derived from an EMBL/GenBank/DDBJ whole genome shotgun (WGS) entry which is preliminary data.</text>
</comment>
<name>A0ABU1WR44_9BURK</name>
<reference evidence="3 4" key="1">
    <citation type="submission" date="2023-07" db="EMBL/GenBank/DDBJ databases">
        <title>Sorghum-associated microbial communities from plants grown in Nebraska, USA.</title>
        <authorList>
            <person name="Schachtman D."/>
        </authorList>
    </citation>
    <scope>NUCLEOTIDE SEQUENCE [LARGE SCALE GENOMIC DNA]</scope>
    <source>
        <strain evidence="3 4">4249</strain>
    </source>
</reference>
<dbReference type="PROSITE" id="PS51318">
    <property type="entry name" value="TAT"/>
    <property type="match status" value="1"/>
</dbReference>
<sequence length="384" mass="40683">MTDLSKRSLMKVAALTALSSAVLIGCGKKEEVAAPAAAPTPAPAVAEAPKAEPLKIAFAYVGPVGDGGWTFAHDNGRKAIEAEFGDKVVTSFVENVPESADAERVIRDLAGQGNKLIFGTTFGYMEPMLKVAPDFKDVKFEHATGYKTAENLRTYDSRTYEGAYMAGVIAGSMTKSNKLGVVASIPIPEVIRNINSFTLGAQSVNPKVMTSVVWVNGWFDPPKETEAATSLINGGADVLFQNTDSSAVLQTAEKLGKRAFGWDSDMTAYGPKAHLGSAIINWAPYYIKATKDALEGTWSTGGVWWGVKEGAIDMVSVAEDVPAEVKAKVDTIRAGLKDGSFHIWKGPIVDQGGKEVLAADAVADDAFLGGVKFYVKGVEGKVPN</sequence>
<dbReference type="CDD" id="cd19963">
    <property type="entry name" value="PBP1_BMP-like"/>
    <property type="match status" value="1"/>
</dbReference>
<dbReference type="Proteomes" id="UP001265700">
    <property type="component" value="Unassembled WGS sequence"/>
</dbReference>
<proteinExistence type="predicted"/>
<dbReference type="PANTHER" id="PTHR43208:SF1">
    <property type="entry name" value="ABC TRANSPORTER SUBSTRATE-BINDING PROTEIN"/>
    <property type="match status" value="1"/>
</dbReference>
<evidence type="ECO:0000256" key="1">
    <source>
        <dbReference type="ARBA" id="ARBA00022729"/>
    </source>
</evidence>
<keyword evidence="3" id="KW-0762">Sugar transport</keyword>
<evidence type="ECO:0000313" key="4">
    <source>
        <dbReference type="Proteomes" id="UP001265700"/>
    </source>
</evidence>
<evidence type="ECO:0000259" key="2">
    <source>
        <dbReference type="Pfam" id="PF02608"/>
    </source>
</evidence>
<keyword evidence="4" id="KW-1185">Reference proteome</keyword>
<dbReference type="RefSeq" id="WP_310318786.1">
    <property type="nucleotide sequence ID" value="NZ_JAVDWU010000007.1"/>
</dbReference>
<dbReference type="Pfam" id="PF02608">
    <property type="entry name" value="Bmp"/>
    <property type="match status" value="1"/>
</dbReference>
<keyword evidence="3" id="KW-0813">Transport</keyword>
<dbReference type="InterPro" id="IPR003760">
    <property type="entry name" value="PnrA-like"/>
</dbReference>